<keyword evidence="3" id="KW-1185">Reference proteome</keyword>
<keyword evidence="1" id="KW-1133">Transmembrane helix</keyword>
<protein>
    <submittedName>
        <fullName evidence="2">Uncharacterized protein</fullName>
    </submittedName>
</protein>
<proteinExistence type="predicted"/>
<gene>
    <name evidence="2" type="ORF">C1H46_010978</name>
</gene>
<evidence type="ECO:0000256" key="1">
    <source>
        <dbReference type="SAM" id="Phobius"/>
    </source>
</evidence>
<organism evidence="2 3">
    <name type="scientific">Malus baccata</name>
    <name type="common">Siberian crab apple</name>
    <name type="synonym">Pyrus baccata</name>
    <dbReference type="NCBI Taxonomy" id="106549"/>
    <lineage>
        <taxon>Eukaryota</taxon>
        <taxon>Viridiplantae</taxon>
        <taxon>Streptophyta</taxon>
        <taxon>Embryophyta</taxon>
        <taxon>Tracheophyta</taxon>
        <taxon>Spermatophyta</taxon>
        <taxon>Magnoliopsida</taxon>
        <taxon>eudicotyledons</taxon>
        <taxon>Gunneridae</taxon>
        <taxon>Pentapetalae</taxon>
        <taxon>rosids</taxon>
        <taxon>fabids</taxon>
        <taxon>Rosales</taxon>
        <taxon>Rosaceae</taxon>
        <taxon>Amygdaloideae</taxon>
        <taxon>Maleae</taxon>
        <taxon>Malus</taxon>
    </lineage>
</organism>
<keyword evidence="1" id="KW-0472">Membrane</keyword>
<comment type="caution">
    <text evidence="2">The sequence shown here is derived from an EMBL/GenBank/DDBJ whole genome shotgun (WGS) entry which is preliminary data.</text>
</comment>
<dbReference type="AlphaFoldDB" id="A0A540MYU7"/>
<evidence type="ECO:0000313" key="2">
    <source>
        <dbReference type="EMBL" id="TQE03413.1"/>
    </source>
</evidence>
<evidence type="ECO:0000313" key="3">
    <source>
        <dbReference type="Proteomes" id="UP000315295"/>
    </source>
</evidence>
<feature type="transmembrane region" description="Helical" evidence="1">
    <location>
        <begin position="21"/>
        <end position="44"/>
    </location>
</feature>
<reference evidence="2 3" key="1">
    <citation type="journal article" date="2019" name="G3 (Bethesda)">
        <title>Sequencing of a Wild Apple (Malus baccata) Genome Unravels the Differences Between Cultivated and Wild Apple Species Regarding Disease Resistance and Cold Tolerance.</title>
        <authorList>
            <person name="Chen X."/>
        </authorList>
    </citation>
    <scope>NUCLEOTIDE SEQUENCE [LARGE SCALE GENOMIC DNA]</scope>
    <source>
        <strain evidence="3">cv. Shandingzi</strain>
        <tissue evidence="2">Leaves</tissue>
    </source>
</reference>
<accession>A0A540MYU7</accession>
<name>A0A540MYU7_MALBA</name>
<dbReference type="EMBL" id="VIEB01000155">
    <property type="protein sequence ID" value="TQE03413.1"/>
    <property type="molecule type" value="Genomic_DNA"/>
</dbReference>
<keyword evidence="1" id="KW-0812">Transmembrane</keyword>
<dbReference type="Proteomes" id="UP000315295">
    <property type="component" value="Unassembled WGS sequence"/>
</dbReference>
<sequence>MVRPQNLRSDLRLHRLDEFELLQLLQLHLKLVLLLALCLELFLLDLQDLLLLKELLGFSF</sequence>